<sequence length="74" mass="8379">MKSWVSTMGVLMVVSSVPVATADEQGDREREELLERQQVLEEIGFADQNDYNQSLNDIDDREGQRCANSSRNNC</sequence>
<feature type="chain" id="PRO_5020193710" description="DUF4148 domain-containing protein" evidence="2">
    <location>
        <begin position="23"/>
        <end position="74"/>
    </location>
</feature>
<proteinExistence type="predicted"/>
<evidence type="ECO:0008006" key="5">
    <source>
        <dbReference type="Google" id="ProtNLM"/>
    </source>
</evidence>
<dbReference type="Proteomes" id="UP000291301">
    <property type="component" value="Unassembled WGS sequence"/>
</dbReference>
<reference evidence="3 4" key="1">
    <citation type="journal article" date="2015" name="Antonie Van Leeuwenhoek">
        <title>Oricola cellulosilytica gen. nov., sp. nov., a cellulose-degrading bacterium of the family Phyllobacteriaceae isolated from surface seashore water, and emended descriptions of Mesorhizobium loti and Phyllobacterium myrsinacearum.</title>
        <authorList>
            <person name="Hameed A."/>
            <person name="Shahina M."/>
            <person name="Lai W.A."/>
            <person name="Lin S.Y."/>
            <person name="Young L.S."/>
            <person name="Liu Y.C."/>
            <person name="Hsu Y.H."/>
            <person name="Young C.C."/>
        </authorList>
    </citation>
    <scope>NUCLEOTIDE SEQUENCE [LARGE SCALE GENOMIC DNA]</scope>
    <source>
        <strain evidence="3 4">KCTC 52183</strain>
    </source>
</reference>
<evidence type="ECO:0000313" key="3">
    <source>
        <dbReference type="EMBL" id="TCD14112.1"/>
    </source>
</evidence>
<comment type="caution">
    <text evidence="3">The sequence shown here is derived from an EMBL/GenBank/DDBJ whole genome shotgun (WGS) entry which is preliminary data.</text>
</comment>
<gene>
    <name evidence="3" type="ORF">E0D97_08435</name>
</gene>
<accession>A0A4R0PA29</accession>
<keyword evidence="4" id="KW-1185">Reference proteome</keyword>
<protein>
    <recommendedName>
        <fullName evidence="5">DUF4148 domain-containing protein</fullName>
    </recommendedName>
</protein>
<evidence type="ECO:0000256" key="2">
    <source>
        <dbReference type="SAM" id="SignalP"/>
    </source>
</evidence>
<organism evidence="3 4">
    <name type="scientific">Oricola cellulosilytica</name>
    <dbReference type="NCBI Taxonomy" id="1429082"/>
    <lineage>
        <taxon>Bacteria</taxon>
        <taxon>Pseudomonadati</taxon>
        <taxon>Pseudomonadota</taxon>
        <taxon>Alphaproteobacteria</taxon>
        <taxon>Hyphomicrobiales</taxon>
        <taxon>Ahrensiaceae</taxon>
        <taxon>Oricola</taxon>
    </lineage>
</organism>
<dbReference type="RefSeq" id="WP_131567813.1">
    <property type="nucleotide sequence ID" value="NZ_JAINFK010000002.1"/>
</dbReference>
<name>A0A4R0PA29_9HYPH</name>
<feature type="signal peptide" evidence="2">
    <location>
        <begin position="1"/>
        <end position="22"/>
    </location>
</feature>
<dbReference type="EMBL" id="SJST01000003">
    <property type="protein sequence ID" value="TCD14112.1"/>
    <property type="molecule type" value="Genomic_DNA"/>
</dbReference>
<evidence type="ECO:0000313" key="4">
    <source>
        <dbReference type="Proteomes" id="UP000291301"/>
    </source>
</evidence>
<keyword evidence="2" id="KW-0732">Signal</keyword>
<dbReference type="AlphaFoldDB" id="A0A4R0PA29"/>
<evidence type="ECO:0000256" key="1">
    <source>
        <dbReference type="SAM" id="MobiDB-lite"/>
    </source>
</evidence>
<feature type="region of interest" description="Disordered" evidence="1">
    <location>
        <begin position="50"/>
        <end position="74"/>
    </location>
</feature>